<dbReference type="Proteomes" id="UP001183414">
    <property type="component" value="Unassembled WGS sequence"/>
</dbReference>
<sequence>MRHAHPLRCGLLLAAALLVPACSSGDTGSEAGDGAGDAAPDRSTGGTPRAETSALPALRAADGSDVSACREADCEILVDGTADVPLASRFGVTDFQVTYEKPNKVTFDYARPETRHVAEIKGTGFLGLADGVKVTIKDVDDTGAVLRFAPETVDPANDQAGGSHGVYLHTEG</sequence>
<evidence type="ECO:0000256" key="2">
    <source>
        <dbReference type="SAM" id="SignalP"/>
    </source>
</evidence>
<evidence type="ECO:0008006" key="5">
    <source>
        <dbReference type="Google" id="ProtNLM"/>
    </source>
</evidence>
<feature type="region of interest" description="Disordered" evidence="1">
    <location>
        <begin position="26"/>
        <end position="54"/>
    </location>
</feature>
<dbReference type="EMBL" id="JAVREQ010000019">
    <property type="protein sequence ID" value="MDT0381109.1"/>
    <property type="molecule type" value="Genomic_DNA"/>
</dbReference>
<reference evidence="4" key="1">
    <citation type="submission" date="2023-07" db="EMBL/GenBank/DDBJ databases">
        <title>30 novel species of actinomycetes from the DSMZ collection.</title>
        <authorList>
            <person name="Nouioui I."/>
        </authorList>
    </citation>
    <scope>NUCLEOTIDE SEQUENCE [LARGE SCALE GENOMIC DNA]</scope>
    <source>
        <strain evidence="4">DSM 42041</strain>
    </source>
</reference>
<dbReference type="RefSeq" id="WP_311674805.1">
    <property type="nucleotide sequence ID" value="NZ_JAVREQ010000019.1"/>
</dbReference>
<feature type="signal peptide" evidence="2">
    <location>
        <begin position="1"/>
        <end position="24"/>
    </location>
</feature>
<evidence type="ECO:0000313" key="4">
    <source>
        <dbReference type="Proteomes" id="UP001183414"/>
    </source>
</evidence>
<feature type="chain" id="PRO_5046943730" description="Lipoprotein" evidence="2">
    <location>
        <begin position="25"/>
        <end position="172"/>
    </location>
</feature>
<proteinExistence type="predicted"/>
<accession>A0ABU2NWJ6</accession>
<evidence type="ECO:0000313" key="3">
    <source>
        <dbReference type="EMBL" id="MDT0381109.1"/>
    </source>
</evidence>
<protein>
    <recommendedName>
        <fullName evidence="5">Lipoprotein</fullName>
    </recommendedName>
</protein>
<name>A0ABU2NWJ6_9ACTN</name>
<keyword evidence="2" id="KW-0732">Signal</keyword>
<organism evidence="3 4">
    <name type="scientific">Streptomyces hazeniae</name>
    <dbReference type="NCBI Taxonomy" id="3075538"/>
    <lineage>
        <taxon>Bacteria</taxon>
        <taxon>Bacillati</taxon>
        <taxon>Actinomycetota</taxon>
        <taxon>Actinomycetes</taxon>
        <taxon>Kitasatosporales</taxon>
        <taxon>Streptomycetaceae</taxon>
        <taxon>Streptomyces</taxon>
    </lineage>
</organism>
<comment type="caution">
    <text evidence="3">The sequence shown here is derived from an EMBL/GenBank/DDBJ whole genome shotgun (WGS) entry which is preliminary data.</text>
</comment>
<feature type="compositionally biased region" description="Low complexity" evidence="1">
    <location>
        <begin position="26"/>
        <end position="43"/>
    </location>
</feature>
<keyword evidence="4" id="KW-1185">Reference proteome</keyword>
<gene>
    <name evidence="3" type="ORF">RM572_20345</name>
</gene>
<evidence type="ECO:0000256" key="1">
    <source>
        <dbReference type="SAM" id="MobiDB-lite"/>
    </source>
</evidence>